<dbReference type="RefSeq" id="WP_091633192.1">
    <property type="nucleotide sequence ID" value="NZ_FNYW01000005.1"/>
</dbReference>
<dbReference type="Gene3D" id="3.40.50.1000">
    <property type="entry name" value="HAD superfamily/HAD-like"/>
    <property type="match status" value="1"/>
</dbReference>
<dbReference type="SFLD" id="SFLDG01144">
    <property type="entry name" value="C2.B.4:_PGP_Like"/>
    <property type="match status" value="1"/>
</dbReference>
<dbReference type="NCBIfam" id="TIGR00099">
    <property type="entry name" value="Cof-subfamily"/>
    <property type="match status" value="1"/>
</dbReference>
<dbReference type="Pfam" id="PF08282">
    <property type="entry name" value="Hydrolase_3"/>
    <property type="match status" value="1"/>
</dbReference>
<dbReference type="NCBIfam" id="TIGR01484">
    <property type="entry name" value="HAD-SF-IIB"/>
    <property type="match status" value="1"/>
</dbReference>
<gene>
    <name evidence="1" type="ORF">SAMN04488113_10568</name>
</gene>
<dbReference type="InterPro" id="IPR023214">
    <property type="entry name" value="HAD_sf"/>
</dbReference>
<dbReference type="Proteomes" id="UP000198564">
    <property type="component" value="Unassembled WGS sequence"/>
</dbReference>
<accession>A0A1H6SCH8</accession>
<dbReference type="EMBL" id="FNYW01000005">
    <property type="protein sequence ID" value="SEI61122.1"/>
    <property type="molecule type" value="Genomic_DNA"/>
</dbReference>
<dbReference type="Gene3D" id="3.30.1240.10">
    <property type="match status" value="1"/>
</dbReference>
<dbReference type="SUPFAM" id="SSF56784">
    <property type="entry name" value="HAD-like"/>
    <property type="match status" value="1"/>
</dbReference>
<evidence type="ECO:0000313" key="1">
    <source>
        <dbReference type="EMBL" id="SEI61122.1"/>
    </source>
</evidence>
<name>A0A1H6SCH8_9LACT</name>
<sequence length="270" mass="29667">MTVKLIAIDIDGTLLNTDRKVTKEVKTAIRDAKQAGIQVVLCTGRPFPGVVPLLKELELNDSNDYVISYNGALVQNSQTKEKIIDYTMTHDDYVFLEKAAAEAGSHFHAIHNKGIFTPNKDISKYSVHEAFIIGLPLFYRAPEEMAASNSYNKMMMIDEESVLDAAIARLPKQVNQDYTLLRSEPFYLEVLNKKASKGKAVKALAEHLNIERKHIMAIGDSGNDIDLVDFAGIGVAMKNATDEVKAVADIITASNNDHGVAQAINAYALT</sequence>
<evidence type="ECO:0008006" key="3">
    <source>
        <dbReference type="Google" id="ProtNLM"/>
    </source>
</evidence>
<protein>
    <recommendedName>
        <fullName evidence="3">Sugar-phosphatase</fullName>
    </recommendedName>
</protein>
<dbReference type="GO" id="GO:0005829">
    <property type="term" value="C:cytosol"/>
    <property type="evidence" value="ECO:0007669"/>
    <property type="project" value="TreeGrafter"/>
</dbReference>
<dbReference type="NCBIfam" id="NF007806">
    <property type="entry name" value="PRK10513.1"/>
    <property type="match status" value="1"/>
</dbReference>
<organism evidence="1 2">
    <name type="scientific">Alkalibacterium gilvum</name>
    <dbReference type="NCBI Taxonomy" id="1130080"/>
    <lineage>
        <taxon>Bacteria</taxon>
        <taxon>Bacillati</taxon>
        <taxon>Bacillota</taxon>
        <taxon>Bacilli</taxon>
        <taxon>Lactobacillales</taxon>
        <taxon>Carnobacteriaceae</taxon>
        <taxon>Alkalibacterium</taxon>
    </lineage>
</organism>
<dbReference type="InterPro" id="IPR000150">
    <property type="entry name" value="Cof"/>
</dbReference>
<dbReference type="GO" id="GO:0016791">
    <property type="term" value="F:phosphatase activity"/>
    <property type="evidence" value="ECO:0007669"/>
    <property type="project" value="TreeGrafter"/>
</dbReference>
<keyword evidence="2" id="KW-1185">Reference proteome</keyword>
<dbReference type="PROSITE" id="PS01228">
    <property type="entry name" value="COF_1"/>
    <property type="match status" value="1"/>
</dbReference>
<dbReference type="InterPro" id="IPR006379">
    <property type="entry name" value="HAD-SF_hydro_IIB"/>
</dbReference>
<dbReference type="PANTHER" id="PTHR10000:SF8">
    <property type="entry name" value="HAD SUPERFAMILY HYDROLASE-LIKE, TYPE 3"/>
    <property type="match status" value="1"/>
</dbReference>
<dbReference type="InterPro" id="IPR036412">
    <property type="entry name" value="HAD-like_sf"/>
</dbReference>
<dbReference type="CDD" id="cd07516">
    <property type="entry name" value="HAD_Pase"/>
    <property type="match status" value="1"/>
</dbReference>
<reference evidence="2" key="1">
    <citation type="submission" date="2016-10" db="EMBL/GenBank/DDBJ databases">
        <authorList>
            <person name="Varghese N."/>
            <person name="Submissions S."/>
        </authorList>
    </citation>
    <scope>NUCLEOTIDE SEQUENCE [LARGE SCALE GENOMIC DNA]</scope>
    <source>
        <strain evidence="2">DSM 25751</strain>
    </source>
</reference>
<dbReference type="GO" id="GO:0000287">
    <property type="term" value="F:magnesium ion binding"/>
    <property type="evidence" value="ECO:0007669"/>
    <property type="project" value="TreeGrafter"/>
</dbReference>
<dbReference type="OrthoDB" id="9790031at2"/>
<dbReference type="SFLD" id="SFLDG01140">
    <property type="entry name" value="C2.B:_Phosphomannomutase_and_P"/>
    <property type="match status" value="1"/>
</dbReference>
<evidence type="ECO:0000313" key="2">
    <source>
        <dbReference type="Proteomes" id="UP000198564"/>
    </source>
</evidence>
<dbReference type="AlphaFoldDB" id="A0A1H6SCH8"/>
<dbReference type="PANTHER" id="PTHR10000">
    <property type="entry name" value="PHOSPHOSERINE PHOSPHATASE"/>
    <property type="match status" value="1"/>
</dbReference>
<proteinExistence type="predicted"/>
<dbReference type="SFLD" id="SFLDS00003">
    <property type="entry name" value="Haloacid_Dehalogenase"/>
    <property type="match status" value="1"/>
</dbReference>
<dbReference type="STRING" id="1130080.SAMN04488113_10568"/>